<comment type="caution">
    <text evidence="2">The sequence shown here is derived from an EMBL/GenBank/DDBJ whole genome shotgun (WGS) entry which is preliminary data.</text>
</comment>
<evidence type="ECO:0000259" key="1">
    <source>
        <dbReference type="Pfam" id="PF12697"/>
    </source>
</evidence>
<organism evidence="2">
    <name type="scientific">freshwater metagenome</name>
    <dbReference type="NCBI Taxonomy" id="449393"/>
    <lineage>
        <taxon>unclassified sequences</taxon>
        <taxon>metagenomes</taxon>
        <taxon>ecological metagenomes</taxon>
    </lineage>
</organism>
<sequence>MAESSIVLVHGSFFSSWTWMPVLERLNSHDIDITAIELPLTSLADDADVLRTAVGEASKTGPVTVVCHSYTGITASVGGHGAQHIVHIASRMPAIGESQSELNKDWGNPEFRSCFEFSEDGTMSLTDGADAFLFNRSPRGLSQYAMANRRSMKSEIPAIPIENPAWKSMKSSYLVCTDDRAVKIEQQRMRAAWADFSIEMDCDHSPFFSAPKQTADFILETHLAVIGG</sequence>
<accession>A0A094QUQ3</accession>
<dbReference type="AlphaFoldDB" id="A0A094QUQ3"/>
<dbReference type="Gene3D" id="3.40.50.1820">
    <property type="entry name" value="alpha/beta hydrolase"/>
    <property type="match status" value="1"/>
</dbReference>
<dbReference type="InterPro" id="IPR000073">
    <property type="entry name" value="AB_hydrolase_1"/>
</dbReference>
<reference evidence="2" key="1">
    <citation type="submission" date="2014-06" db="EMBL/GenBank/DDBJ databases">
        <title>Key roles for freshwater Actinobacteria revealed by deep metagenomic sequencing.</title>
        <authorList>
            <person name="Ghai R."/>
            <person name="Mizuno C.M."/>
            <person name="Picazo A."/>
            <person name="Camacho A."/>
            <person name="Rodriguez-Valera F."/>
        </authorList>
    </citation>
    <scope>NUCLEOTIDE SEQUENCE</scope>
</reference>
<dbReference type="EMBL" id="JNSL01000050">
    <property type="protein sequence ID" value="KGA18016.1"/>
    <property type="molecule type" value="Genomic_DNA"/>
</dbReference>
<dbReference type="PANTHER" id="PTHR37017:SF11">
    <property type="entry name" value="ESTERASE_LIPASE_THIOESTERASE DOMAIN-CONTAINING PROTEIN"/>
    <property type="match status" value="1"/>
</dbReference>
<dbReference type="SUPFAM" id="SSF53474">
    <property type="entry name" value="alpha/beta-Hydrolases"/>
    <property type="match status" value="1"/>
</dbReference>
<evidence type="ECO:0000313" key="2">
    <source>
        <dbReference type="EMBL" id="KGA18016.1"/>
    </source>
</evidence>
<dbReference type="InterPro" id="IPR052897">
    <property type="entry name" value="Sec-Metab_Biosynth_Hydrolase"/>
</dbReference>
<protein>
    <recommendedName>
        <fullName evidence="1">AB hydrolase-1 domain-containing protein</fullName>
    </recommendedName>
</protein>
<dbReference type="Pfam" id="PF12697">
    <property type="entry name" value="Abhydrolase_6"/>
    <property type="match status" value="1"/>
</dbReference>
<feature type="domain" description="AB hydrolase-1" evidence="1">
    <location>
        <begin position="6"/>
        <end position="216"/>
    </location>
</feature>
<dbReference type="PANTHER" id="PTHR37017">
    <property type="entry name" value="AB HYDROLASE-1 DOMAIN-CONTAINING PROTEIN-RELATED"/>
    <property type="match status" value="1"/>
</dbReference>
<gene>
    <name evidence="2" type="ORF">GM51_9170</name>
</gene>
<proteinExistence type="predicted"/>
<name>A0A094QUQ3_9ZZZZ</name>
<dbReference type="InterPro" id="IPR029058">
    <property type="entry name" value="AB_hydrolase_fold"/>
</dbReference>